<sequence>MDLEMISAACFSLEFTECLQISVIKMNPKDKDIWLKINTKNATNQVNYANQRNVNKNKTTVIKGLQI</sequence>
<name>A6K488_RAT</name>
<dbReference type="Proteomes" id="UP000234681">
    <property type="component" value="Chromosome 20"/>
</dbReference>
<dbReference type="AlphaFoldDB" id="A6K488"/>
<gene>
    <name evidence="1" type="ORF">rCG_22041</name>
</gene>
<protein>
    <submittedName>
        <fullName evidence="1">RCG22041</fullName>
    </submittedName>
</protein>
<accession>A6K488</accession>
<dbReference type="EMBL" id="CH474016">
    <property type="protein sequence ID" value="EDL92935.1"/>
    <property type="molecule type" value="Genomic_DNA"/>
</dbReference>
<reference evidence="1 2" key="1">
    <citation type="submission" date="2005-09" db="EMBL/GenBank/DDBJ databases">
        <authorList>
            <person name="Mural R.J."/>
            <person name="Li P.W."/>
            <person name="Adams M.D."/>
            <person name="Amanatides P.G."/>
            <person name="Baden-Tillson H."/>
            <person name="Barnstead M."/>
            <person name="Chin S.H."/>
            <person name="Dew I."/>
            <person name="Evans C.A."/>
            <person name="Ferriera S."/>
            <person name="Flanigan M."/>
            <person name="Fosler C."/>
            <person name="Glodek A."/>
            <person name="Gu Z."/>
            <person name="Holt R.A."/>
            <person name="Jennings D."/>
            <person name="Kraft C.L."/>
            <person name="Lu F."/>
            <person name="Nguyen T."/>
            <person name="Nusskern D.R."/>
            <person name="Pfannkoch C.M."/>
            <person name="Sitter C."/>
            <person name="Sutton G.G."/>
            <person name="Venter J.C."/>
            <person name="Wang Z."/>
            <person name="Woodage T."/>
            <person name="Zheng X.H."/>
            <person name="Zhong F."/>
        </authorList>
    </citation>
    <scope>NUCLEOTIDE SEQUENCE [LARGE SCALE GENOMIC DNA]</scope>
    <source>
        <strain>BN</strain>
        <strain evidence="2">Sprague-Dawley</strain>
    </source>
</reference>
<organism evidence="1 2">
    <name type="scientific">Rattus norvegicus</name>
    <name type="common">Rat</name>
    <dbReference type="NCBI Taxonomy" id="10116"/>
    <lineage>
        <taxon>Eukaryota</taxon>
        <taxon>Metazoa</taxon>
        <taxon>Chordata</taxon>
        <taxon>Craniata</taxon>
        <taxon>Vertebrata</taxon>
        <taxon>Euteleostomi</taxon>
        <taxon>Mammalia</taxon>
        <taxon>Eutheria</taxon>
        <taxon>Euarchontoglires</taxon>
        <taxon>Glires</taxon>
        <taxon>Rodentia</taxon>
        <taxon>Myomorpha</taxon>
        <taxon>Muroidea</taxon>
        <taxon>Muridae</taxon>
        <taxon>Murinae</taxon>
        <taxon>Rattus</taxon>
    </lineage>
</organism>
<proteinExistence type="predicted"/>
<evidence type="ECO:0000313" key="1">
    <source>
        <dbReference type="EMBL" id="EDL92935.1"/>
    </source>
</evidence>
<evidence type="ECO:0000313" key="2">
    <source>
        <dbReference type="Proteomes" id="UP000234681"/>
    </source>
</evidence>